<accession>A0A6A6XZQ9</accession>
<evidence type="ECO:0000256" key="2">
    <source>
        <dbReference type="SAM" id="Phobius"/>
    </source>
</evidence>
<dbReference type="OrthoDB" id="2830640at2759"/>
<dbReference type="RefSeq" id="XP_033568853.1">
    <property type="nucleotide sequence ID" value="XM_033728683.1"/>
</dbReference>
<keyword evidence="4" id="KW-1185">Reference proteome</keyword>
<reference evidence="5" key="2">
    <citation type="submission" date="2020-04" db="EMBL/GenBank/DDBJ databases">
        <authorList>
            <consortium name="NCBI Genome Project"/>
        </authorList>
    </citation>
    <scope>NUCLEOTIDE SEQUENCE</scope>
    <source>
        <strain evidence="5">CBS 304.34</strain>
    </source>
</reference>
<keyword evidence="2" id="KW-1133">Transmembrane helix</keyword>
<dbReference type="GeneID" id="54469576"/>
<dbReference type="EMBL" id="MU003727">
    <property type="protein sequence ID" value="KAF2801889.1"/>
    <property type="molecule type" value="Genomic_DNA"/>
</dbReference>
<feature type="region of interest" description="Disordered" evidence="1">
    <location>
        <begin position="191"/>
        <end position="244"/>
    </location>
</feature>
<evidence type="ECO:0000313" key="5">
    <source>
        <dbReference type="RefSeq" id="XP_033568853.1"/>
    </source>
</evidence>
<feature type="transmembrane region" description="Helical" evidence="2">
    <location>
        <begin position="159"/>
        <end position="180"/>
    </location>
</feature>
<evidence type="ECO:0000313" key="4">
    <source>
        <dbReference type="Proteomes" id="UP000504636"/>
    </source>
</evidence>
<protein>
    <submittedName>
        <fullName evidence="3 5">Uncharacterized protein</fullName>
    </submittedName>
</protein>
<feature type="non-terminal residue" evidence="3">
    <location>
        <position position="1"/>
    </location>
</feature>
<organism evidence="3">
    <name type="scientific">Mytilinidion resinicola</name>
    <dbReference type="NCBI Taxonomy" id="574789"/>
    <lineage>
        <taxon>Eukaryota</taxon>
        <taxon>Fungi</taxon>
        <taxon>Dikarya</taxon>
        <taxon>Ascomycota</taxon>
        <taxon>Pezizomycotina</taxon>
        <taxon>Dothideomycetes</taxon>
        <taxon>Pleosporomycetidae</taxon>
        <taxon>Mytilinidiales</taxon>
        <taxon>Mytilinidiaceae</taxon>
        <taxon>Mytilinidion</taxon>
    </lineage>
</organism>
<sequence length="244" mass="28685">MESFHPVHIPVWLCETQTDKNSDLIKRHASDLRDSNRKCLATRYHRKMIPDRELDYREMTTGLIAITSQLSLLQLRFESNMDSLNYIAECECCFSENEKVKGVLQEKIHQLDVENRALLAEVKCHQRIAQSLMQLSFFSMSMFDWRAPQWTSIVSKRMWIYWTVSIPLTLIIIVIWQLWLRIDIDHYQKSTQSNSVSSGPKTEDSSTKLSPKKVAEKMREWSRLRMRRRKPSNDEEAGTTEQAS</sequence>
<name>A0A6A6XZQ9_9PEZI</name>
<evidence type="ECO:0000313" key="3">
    <source>
        <dbReference type="EMBL" id="KAF2801889.1"/>
    </source>
</evidence>
<proteinExistence type="predicted"/>
<evidence type="ECO:0000256" key="1">
    <source>
        <dbReference type="SAM" id="MobiDB-lite"/>
    </source>
</evidence>
<dbReference type="AlphaFoldDB" id="A0A6A6XZQ9"/>
<feature type="compositionally biased region" description="Polar residues" evidence="1">
    <location>
        <begin position="191"/>
        <end position="200"/>
    </location>
</feature>
<dbReference type="Proteomes" id="UP000504636">
    <property type="component" value="Unplaced"/>
</dbReference>
<keyword evidence="2" id="KW-0812">Transmembrane</keyword>
<feature type="compositionally biased region" description="Basic and acidic residues" evidence="1">
    <location>
        <begin position="213"/>
        <end position="223"/>
    </location>
</feature>
<gene>
    <name evidence="3 5" type="ORF">BDZ99DRAFT_577333</name>
</gene>
<reference evidence="5" key="3">
    <citation type="submission" date="2025-04" db="UniProtKB">
        <authorList>
            <consortium name="RefSeq"/>
        </authorList>
    </citation>
    <scope>IDENTIFICATION</scope>
    <source>
        <strain evidence="5">CBS 304.34</strain>
    </source>
</reference>
<reference evidence="3 5" key="1">
    <citation type="journal article" date="2020" name="Stud. Mycol.">
        <title>101 Dothideomycetes genomes: a test case for predicting lifestyles and emergence of pathogens.</title>
        <authorList>
            <person name="Haridas S."/>
            <person name="Albert R."/>
            <person name="Binder M."/>
            <person name="Bloem J."/>
            <person name="Labutti K."/>
            <person name="Salamov A."/>
            <person name="Andreopoulos B."/>
            <person name="Baker S."/>
            <person name="Barry K."/>
            <person name="Bills G."/>
            <person name="Bluhm B."/>
            <person name="Cannon C."/>
            <person name="Castanera R."/>
            <person name="Culley D."/>
            <person name="Daum C."/>
            <person name="Ezra D."/>
            <person name="Gonzalez J."/>
            <person name="Henrissat B."/>
            <person name="Kuo A."/>
            <person name="Liang C."/>
            <person name="Lipzen A."/>
            <person name="Lutzoni F."/>
            <person name="Magnuson J."/>
            <person name="Mondo S."/>
            <person name="Nolan M."/>
            <person name="Ohm R."/>
            <person name="Pangilinan J."/>
            <person name="Park H.-J."/>
            <person name="Ramirez L."/>
            <person name="Alfaro M."/>
            <person name="Sun H."/>
            <person name="Tritt A."/>
            <person name="Yoshinaga Y."/>
            <person name="Zwiers L.-H."/>
            <person name="Turgeon B."/>
            <person name="Goodwin S."/>
            <person name="Spatafora J."/>
            <person name="Crous P."/>
            <person name="Grigoriev I."/>
        </authorList>
    </citation>
    <scope>NUCLEOTIDE SEQUENCE</scope>
    <source>
        <strain evidence="3 5">CBS 304.34</strain>
    </source>
</reference>
<keyword evidence="2" id="KW-0472">Membrane</keyword>